<evidence type="ECO:0000313" key="3">
    <source>
        <dbReference type="Proteomes" id="UP000501253"/>
    </source>
</evidence>
<feature type="domain" description="YlxR" evidence="1">
    <location>
        <begin position="1"/>
        <end position="78"/>
    </location>
</feature>
<accession>A0A6H1WUY7</accession>
<dbReference type="InterPro" id="IPR007393">
    <property type="entry name" value="YlxR_dom"/>
</dbReference>
<keyword evidence="3" id="KW-1185">Reference proteome</keyword>
<sequence>MCIFCGRRLPKGALLRLALDEAGRVVADPEQRRPGRGAYLCGEEACFRRALTLKGRRRLISAFRGRAREISPDLLDNLAKRGGLKGHE</sequence>
<gene>
    <name evidence="2" type="ORF">FVE67_07090</name>
</gene>
<dbReference type="InterPro" id="IPR037465">
    <property type="entry name" value="YlxR"/>
</dbReference>
<dbReference type="Gene3D" id="3.30.1230.10">
    <property type="entry name" value="YlxR-like"/>
    <property type="match status" value="1"/>
</dbReference>
<dbReference type="SUPFAM" id="SSF64376">
    <property type="entry name" value="YlxR-like"/>
    <property type="match status" value="1"/>
</dbReference>
<dbReference type="KEGG" id="tmai:FVE67_07090"/>
<evidence type="ECO:0000313" key="2">
    <source>
        <dbReference type="EMBL" id="QJA07000.1"/>
    </source>
</evidence>
<dbReference type="AlphaFoldDB" id="A0A6H1WUY7"/>
<name>A0A6H1WUY7_9BACT</name>
<dbReference type="PANTHER" id="PTHR34215:SF1">
    <property type="entry name" value="YLXR DOMAIN-CONTAINING PROTEIN"/>
    <property type="match status" value="1"/>
</dbReference>
<dbReference type="PANTHER" id="PTHR34215">
    <property type="entry name" value="BLL0784 PROTEIN"/>
    <property type="match status" value="1"/>
</dbReference>
<protein>
    <submittedName>
        <fullName evidence="2">YlxR family protein</fullName>
    </submittedName>
</protein>
<organism evidence="2 3">
    <name type="scientific">Thermosulfurimonas marina</name>
    <dbReference type="NCBI Taxonomy" id="2047767"/>
    <lineage>
        <taxon>Bacteria</taxon>
        <taxon>Pseudomonadati</taxon>
        <taxon>Thermodesulfobacteriota</taxon>
        <taxon>Thermodesulfobacteria</taxon>
        <taxon>Thermodesulfobacteriales</taxon>
        <taxon>Thermodesulfobacteriaceae</taxon>
        <taxon>Thermosulfurimonas</taxon>
    </lineage>
</organism>
<proteinExistence type="predicted"/>
<dbReference type="InterPro" id="IPR035931">
    <property type="entry name" value="YlxR-like_sf"/>
</dbReference>
<reference evidence="2 3" key="1">
    <citation type="submission" date="2019-08" db="EMBL/GenBank/DDBJ databases">
        <title>Complete genome sequence of Thermosulfurimonas marina SU872T, an anaerobic thermophilic chemolithoautotrophic bacterium isolated from a shallow marine hydrothermal vent.</title>
        <authorList>
            <person name="Allioux M."/>
            <person name="Jebbar M."/>
            <person name="Slobodkina G."/>
            <person name="Slobodkin A."/>
            <person name="Moalic Y."/>
            <person name="Frolova A."/>
            <person name="Shao Z."/>
            <person name="Alain K."/>
        </authorList>
    </citation>
    <scope>NUCLEOTIDE SEQUENCE [LARGE SCALE GENOMIC DNA]</scope>
    <source>
        <strain evidence="2 3">SU872</strain>
    </source>
</reference>
<evidence type="ECO:0000259" key="1">
    <source>
        <dbReference type="Pfam" id="PF04296"/>
    </source>
</evidence>
<dbReference type="EMBL" id="CP042909">
    <property type="protein sequence ID" value="QJA07000.1"/>
    <property type="molecule type" value="Genomic_DNA"/>
</dbReference>
<dbReference type="Proteomes" id="UP000501253">
    <property type="component" value="Chromosome"/>
</dbReference>
<dbReference type="Pfam" id="PF04296">
    <property type="entry name" value="YlxR"/>
    <property type="match status" value="1"/>
</dbReference>